<protein>
    <submittedName>
        <fullName evidence="1">Uncharacterized protein</fullName>
    </submittedName>
</protein>
<dbReference type="EMBL" id="RJVQ01000002">
    <property type="protein sequence ID" value="RQW63893.1"/>
    <property type="molecule type" value="Genomic_DNA"/>
</dbReference>
<dbReference type="OrthoDB" id="7098443at2"/>
<dbReference type="Proteomes" id="UP000281112">
    <property type="component" value="Unassembled WGS sequence"/>
</dbReference>
<comment type="caution">
    <text evidence="1">The sequence shown here is derived from an EMBL/GenBank/DDBJ whole genome shotgun (WGS) entry which is preliminary data.</text>
</comment>
<reference evidence="1 2" key="1">
    <citation type="submission" date="2018-11" db="EMBL/GenBank/DDBJ databases">
        <title>Vibrio LJC006 sp. nov., isolated from seawater during the bloom of the enteromorpha.</title>
        <authorList>
            <person name="Liang J."/>
        </authorList>
    </citation>
    <scope>NUCLEOTIDE SEQUENCE [LARGE SCALE GENOMIC DNA]</scope>
    <source>
        <strain evidence="1 2">LJC006</strain>
    </source>
</reference>
<name>A0A3N9TJ64_9VIBR</name>
<gene>
    <name evidence="1" type="ORF">EES38_04610</name>
</gene>
<dbReference type="AlphaFoldDB" id="A0A3N9TJ64"/>
<accession>A0A3N9TJ64</accession>
<keyword evidence="2" id="KW-1185">Reference proteome</keyword>
<sequence>MIDLKELLKDKITSLSDLSLTLLKSFDKVRFDNVSHMLEFTRHRLGDKYLVGRSNWLVTTIETPFSVNDNLYLKAIGDLYVEDFNDGRLTQTQYVTKANNYCHSPNTSNRLIFDSDITYKFDHTASFEIFVESGGWYSTGNCRLVWMQNPSQGFAIKILGRYSYTDKYYDRVNDSNYSPLEGFTIGEYGRQRLGTGLQIGSSTSIDSMSSARMTSKFVIQKVSVFDFDDVITMYPGSWAFELLHVHTMGGSWKTPKYFRGLDFGENIRLSHCFIADNHKRMVDRKLGQVHFRTGEFVINSGSFDNMKVVVDGDASVKMMSVHFENPSSTAKNKRFLEVVGDSAFCLLESPQIVIRNTPIYSTLFYCKSGSRQNRHPFSGGLSIVNPSYQSVKSYRPDLAPVKDSRVSYDSDGYLELVGGGGRVYYSGSAHINSLFFNHAPIPISRSLVGASLANYSFDKKLSSGMPKFWTLDDNSHQVNSDLCTVTTDDSWVGKSCLKTTVNQTNTHSSVFQDIDCSNGQLCLGTVKVKWKISSLEEGYIKGKIQVLVEFIDFNGSVIDGAGHSANWDVNNRNSITKYLDWEHAKLIATAPEGTKKVRIRLNTFLISKKKEHFITSYWDCAVFNVL</sequence>
<evidence type="ECO:0000313" key="2">
    <source>
        <dbReference type="Proteomes" id="UP000281112"/>
    </source>
</evidence>
<proteinExistence type="predicted"/>
<dbReference type="RefSeq" id="WP_124936013.1">
    <property type="nucleotide sequence ID" value="NZ_RJVQ01000002.1"/>
</dbReference>
<organism evidence="1 2">
    <name type="scientific">Vibrio viridaestus</name>
    <dbReference type="NCBI Taxonomy" id="2487322"/>
    <lineage>
        <taxon>Bacteria</taxon>
        <taxon>Pseudomonadati</taxon>
        <taxon>Pseudomonadota</taxon>
        <taxon>Gammaproteobacteria</taxon>
        <taxon>Vibrionales</taxon>
        <taxon>Vibrionaceae</taxon>
        <taxon>Vibrio</taxon>
    </lineage>
</organism>
<dbReference type="Gene3D" id="2.60.120.260">
    <property type="entry name" value="Galactose-binding domain-like"/>
    <property type="match status" value="1"/>
</dbReference>
<evidence type="ECO:0000313" key="1">
    <source>
        <dbReference type="EMBL" id="RQW63893.1"/>
    </source>
</evidence>